<dbReference type="CDD" id="cd11614">
    <property type="entry name" value="SAF_CpaB_FlgA_like"/>
    <property type="match status" value="1"/>
</dbReference>
<sequence length="206" mass="20638">MAGRARSWGLDPRFLIGAALVVASIAGVVGLVASLDDYSTALVAKEHLSPGDEIDADDLVETPVRLGATAAAYLDDSAFDAGPLVVTRAVAEGELVPLGSVDEAHRAADARVVVTVVGAVSRDVAEGAVVDAWSVASGRGSNDESLPPRVLVGGAEVVEIRDDASVVGGRSTLSVELIVPRSDVAAVLAAVAAGDVISLVPAGPGE</sequence>
<evidence type="ECO:0000313" key="2">
    <source>
        <dbReference type="EMBL" id="NYD66634.1"/>
    </source>
</evidence>
<keyword evidence="1" id="KW-0472">Membrane</keyword>
<evidence type="ECO:0000313" key="5">
    <source>
        <dbReference type="Proteomes" id="UP000581087"/>
    </source>
</evidence>
<evidence type="ECO:0000313" key="4">
    <source>
        <dbReference type="Proteomes" id="UP000292686"/>
    </source>
</evidence>
<reference evidence="3 4" key="1">
    <citation type="submission" date="2019-01" db="EMBL/GenBank/DDBJ databases">
        <title>Agromyces.</title>
        <authorList>
            <person name="Li J."/>
        </authorList>
    </citation>
    <scope>NUCLEOTIDE SEQUENCE [LARGE SCALE GENOMIC DNA]</scope>
    <source>
        <strain evidence="3 4">DSM 23870</strain>
    </source>
</reference>
<name>A0A4Q2MB32_9MICO</name>
<dbReference type="RefSeq" id="WP_129172875.1">
    <property type="nucleotide sequence ID" value="NZ_JACCBI010000001.1"/>
</dbReference>
<feature type="transmembrane region" description="Helical" evidence="1">
    <location>
        <begin position="14"/>
        <end position="35"/>
    </location>
</feature>
<dbReference type="Proteomes" id="UP000292686">
    <property type="component" value="Unassembled WGS sequence"/>
</dbReference>
<evidence type="ECO:0000313" key="3">
    <source>
        <dbReference type="EMBL" id="RXZ87301.1"/>
    </source>
</evidence>
<dbReference type="EMBL" id="JACCBI010000001">
    <property type="protein sequence ID" value="NYD66634.1"/>
    <property type="molecule type" value="Genomic_DNA"/>
</dbReference>
<reference evidence="2 5" key="2">
    <citation type="submission" date="2020-07" db="EMBL/GenBank/DDBJ databases">
        <title>Sequencing the genomes of 1000 actinobacteria strains.</title>
        <authorList>
            <person name="Klenk H.-P."/>
        </authorList>
    </citation>
    <scope>NUCLEOTIDE SEQUENCE [LARGE SCALE GENOMIC DNA]</scope>
    <source>
        <strain evidence="2 5">DSM 23870</strain>
    </source>
</reference>
<evidence type="ECO:0008006" key="6">
    <source>
        <dbReference type="Google" id="ProtNLM"/>
    </source>
</evidence>
<organism evidence="3 4">
    <name type="scientific">Agromyces atrinae</name>
    <dbReference type="NCBI Taxonomy" id="592376"/>
    <lineage>
        <taxon>Bacteria</taxon>
        <taxon>Bacillati</taxon>
        <taxon>Actinomycetota</taxon>
        <taxon>Actinomycetes</taxon>
        <taxon>Micrococcales</taxon>
        <taxon>Microbacteriaceae</taxon>
        <taxon>Agromyces</taxon>
    </lineage>
</organism>
<dbReference type="Proteomes" id="UP000581087">
    <property type="component" value="Unassembled WGS sequence"/>
</dbReference>
<gene>
    <name evidence="2" type="ORF">BJ972_001153</name>
    <name evidence="3" type="ORF">ESP50_05110</name>
</gene>
<evidence type="ECO:0000256" key="1">
    <source>
        <dbReference type="SAM" id="Phobius"/>
    </source>
</evidence>
<dbReference type="AlphaFoldDB" id="A0A4Q2MB32"/>
<comment type="caution">
    <text evidence="3">The sequence shown here is derived from an EMBL/GenBank/DDBJ whole genome shotgun (WGS) entry which is preliminary data.</text>
</comment>
<keyword evidence="4" id="KW-1185">Reference proteome</keyword>
<dbReference type="EMBL" id="SDPM01000002">
    <property type="protein sequence ID" value="RXZ87301.1"/>
    <property type="molecule type" value="Genomic_DNA"/>
</dbReference>
<accession>A0A4Q2MB32</accession>
<protein>
    <recommendedName>
        <fullName evidence="6">SAF domain-containing protein</fullName>
    </recommendedName>
</protein>
<keyword evidence="1" id="KW-0812">Transmembrane</keyword>
<proteinExistence type="predicted"/>
<keyword evidence="1" id="KW-1133">Transmembrane helix</keyword>
<dbReference type="OrthoDB" id="5083100at2"/>